<proteinExistence type="predicted"/>
<organism evidence="1 2">
    <name type="scientific">Nocardia jiangsuensis</name>
    <dbReference type="NCBI Taxonomy" id="1691563"/>
    <lineage>
        <taxon>Bacteria</taxon>
        <taxon>Bacillati</taxon>
        <taxon>Actinomycetota</taxon>
        <taxon>Actinomycetes</taxon>
        <taxon>Mycobacteriales</taxon>
        <taxon>Nocardiaceae</taxon>
        <taxon>Nocardia</taxon>
    </lineage>
</organism>
<evidence type="ECO:0000313" key="1">
    <source>
        <dbReference type="EMBL" id="MFC3962773.1"/>
    </source>
</evidence>
<comment type="caution">
    <text evidence="1">The sequence shown here is derived from an EMBL/GenBank/DDBJ whole genome shotgun (WGS) entry which is preliminary data.</text>
</comment>
<dbReference type="Proteomes" id="UP001595696">
    <property type="component" value="Unassembled WGS sequence"/>
</dbReference>
<name>A0ABV8DRQ2_9NOCA</name>
<dbReference type="EMBL" id="JBHSAX010000013">
    <property type="protein sequence ID" value="MFC3962773.1"/>
    <property type="molecule type" value="Genomic_DNA"/>
</dbReference>
<reference evidence="2" key="1">
    <citation type="journal article" date="2019" name="Int. J. Syst. Evol. Microbiol.">
        <title>The Global Catalogue of Microorganisms (GCM) 10K type strain sequencing project: providing services to taxonomists for standard genome sequencing and annotation.</title>
        <authorList>
            <consortium name="The Broad Institute Genomics Platform"/>
            <consortium name="The Broad Institute Genome Sequencing Center for Infectious Disease"/>
            <person name="Wu L."/>
            <person name="Ma J."/>
        </authorList>
    </citation>
    <scope>NUCLEOTIDE SEQUENCE [LARGE SCALE GENOMIC DNA]</scope>
    <source>
        <strain evidence="2">CGMCC 4.7330</strain>
    </source>
</reference>
<gene>
    <name evidence="1" type="ORF">ACFO0B_12335</name>
</gene>
<keyword evidence="2" id="KW-1185">Reference proteome</keyword>
<accession>A0ABV8DRQ2</accession>
<dbReference type="RefSeq" id="WP_378612536.1">
    <property type="nucleotide sequence ID" value="NZ_JBHSAX010000013.1"/>
</dbReference>
<evidence type="ECO:0000313" key="2">
    <source>
        <dbReference type="Proteomes" id="UP001595696"/>
    </source>
</evidence>
<protein>
    <submittedName>
        <fullName evidence="1">Uncharacterized protein</fullName>
    </submittedName>
</protein>
<sequence length="164" mass="18170">MTTMIEADSVEAENLPERAFGRPADWHPGSPWWDAGTVLVTHEVLPGRRETRKRLVVPAGDGRLAFRVSSWSPEVEQLVRDPRVIVQAGDWRGARALGSREQQGEALIFGEGSVLDTVREGIRIKYGVRGSLARWGHRMARGSAPFADLAVVVSVHENDFPIIH</sequence>